<sequence length="537" mass="60225">MAKTDIYDNNYGLLRVYTYYRVALGSLLLMLHTSDLITDLLGSIDKQLFLYTTLVYTVLNILTLLRLWISRLEPTTSQVVFFLIVDIFALNLLSYASGGIKSGIGYLLIITAATGAIFLRGQWAMFIAAFAAISALAETIISGITHGNKAADLFSAAALGILLFATAILFQYLTQRIRESTAEAQDQAHLAAKAIDISQQIIARMRTGVLVMDAEEKIQLINHAAGELLGLKHEMYRDISDIEHIPIVYRAYQQWRESPTTLQEPVHIAQSNNDVRINFAMLGEQPNASILVFVEDHRLLAQEAQKLKLGSLGQLTASIAHEIRNPLGAISHAAQLLAETPNRESSDERLLNIIINHSKRVNQIIENTLQLSRRSQGQAEVIDLRQWLPKFIADYEITHSIDPPIDIELVFISDNNEPILAKIDVNHLRQILTNLIENGLRYSFKNTGLHHLLLRASNIDNGEITSLQIQDDGVGISKEHLKHIFEPFYTTENTGSGLGLYVSRELCQLNQASLNYFYNDNEKSCFQINFAHAQQMF</sequence>
<keyword evidence="7" id="KW-0812">Transmembrane</keyword>
<dbReference type="Gene3D" id="3.30.450.20">
    <property type="entry name" value="PAS domain"/>
    <property type="match status" value="1"/>
</dbReference>
<evidence type="ECO:0000256" key="1">
    <source>
        <dbReference type="ARBA" id="ARBA00000085"/>
    </source>
</evidence>
<evidence type="ECO:0000256" key="2">
    <source>
        <dbReference type="ARBA" id="ARBA00012438"/>
    </source>
</evidence>
<dbReference type="CDD" id="cd00075">
    <property type="entry name" value="HATPase"/>
    <property type="match status" value="1"/>
</dbReference>
<evidence type="ECO:0000256" key="7">
    <source>
        <dbReference type="SAM" id="Phobius"/>
    </source>
</evidence>
<dbReference type="SUPFAM" id="SSF47384">
    <property type="entry name" value="Homodimeric domain of signal transducing histidine kinase"/>
    <property type="match status" value="1"/>
</dbReference>
<keyword evidence="7" id="KW-1133">Transmembrane helix</keyword>
<dbReference type="EMBL" id="BAABWN010000015">
    <property type="protein sequence ID" value="GAA6169832.1"/>
    <property type="molecule type" value="Genomic_DNA"/>
</dbReference>
<keyword evidence="5 9" id="KW-0418">Kinase</keyword>
<dbReference type="InterPro" id="IPR050351">
    <property type="entry name" value="BphY/WalK/GraS-like"/>
</dbReference>
<organism evidence="9 10">
    <name type="scientific">Sessilibacter corallicola</name>
    <dbReference type="NCBI Taxonomy" id="2904075"/>
    <lineage>
        <taxon>Bacteria</taxon>
        <taxon>Pseudomonadati</taxon>
        <taxon>Pseudomonadota</taxon>
        <taxon>Gammaproteobacteria</taxon>
        <taxon>Cellvibrionales</taxon>
        <taxon>Cellvibrionaceae</taxon>
        <taxon>Sessilibacter</taxon>
    </lineage>
</organism>
<evidence type="ECO:0000256" key="4">
    <source>
        <dbReference type="ARBA" id="ARBA00022679"/>
    </source>
</evidence>
<dbReference type="InterPro" id="IPR036890">
    <property type="entry name" value="HATPase_C_sf"/>
</dbReference>
<dbReference type="Gene3D" id="1.10.287.130">
    <property type="match status" value="1"/>
</dbReference>
<name>A0ABQ0AE29_9GAMM</name>
<feature type="transmembrane region" description="Helical" evidence="7">
    <location>
        <begin position="48"/>
        <end position="69"/>
    </location>
</feature>
<dbReference type="Proteomes" id="UP001465153">
    <property type="component" value="Unassembled WGS sequence"/>
</dbReference>
<dbReference type="EC" id="2.7.13.3" evidence="2"/>
<accession>A0ABQ0AE29</accession>
<dbReference type="PROSITE" id="PS50109">
    <property type="entry name" value="HIS_KIN"/>
    <property type="match status" value="1"/>
</dbReference>
<comment type="caution">
    <text evidence="9">The sequence shown here is derived from an EMBL/GenBank/DDBJ whole genome shotgun (WGS) entry which is preliminary data.</text>
</comment>
<dbReference type="SMART" id="SM00387">
    <property type="entry name" value="HATPase_c"/>
    <property type="match status" value="1"/>
</dbReference>
<dbReference type="InterPro" id="IPR003661">
    <property type="entry name" value="HisK_dim/P_dom"/>
</dbReference>
<dbReference type="Pfam" id="PF00512">
    <property type="entry name" value="HisKA"/>
    <property type="match status" value="1"/>
</dbReference>
<feature type="domain" description="Histidine kinase" evidence="8">
    <location>
        <begin position="318"/>
        <end position="534"/>
    </location>
</feature>
<dbReference type="GO" id="GO:0016301">
    <property type="term" value="F:kinase activity"/>
    <property type="evidence" value="ECO:0007669"/>
    <property type="project" value="UniProtKB-KW"/>
</dbReference>
<dbReference type="Pfam" id="PF02518">
    <property type="entry name" value="HATPase_c"/>
    <property type="match status" value="1"/>
</dbReference>
<dbReference type="SUPFAM" id="SSF55874">
    <property type="entry name" value="ATPase domain of HSP90 chaperone/DNA topoisomerase II/histidine kinase"/>
    <property type="match status" value="1"/>
</dbReference>
<comment type="catalytic activity">
    <reaction evidence="1">
        <text>ATP + protein L-histidine = ADP + protein N-phospho-L-histidine.</text>
        <dbReference type="EC" id="2.7.13.3"/>
    </reaction>
</comment>
<evidence type="ECO:0000259" key="8">
    <source>
        <dbReference type="PROSITE" id="PS50109"/>
    </source>
</evidence>
<keyword evidence="3" id="KW-0597">Phosphoprotein</keyword>
<keyword evidence="6" id="KW-0902">Two-component regulatory system</keyword>
<dbReference type="CDD" id="cd00082">
    <property type="entry name" value="HisKA"/>
    <property type="match status" value="1"/>
</dbReference>
<evidence type="ECO:0000256" key="5">
    <source>
        <dbReference type="ARBA" id="ARBA00022777"/>
    </source>
</evidence>
<dbReference type="PANTHER" id="PTHR45453">
    <property type="entry name" value="PHOSPHATE REGULON SENSOR PROTEIN PHOR"/>
    <property type="match status" value="1"/>
</dbReference>
<proteinExistence type="predicted"/>
<feature type="transmembrane region" description="Helical" evidence="7">
    <location>
        <begin position="125"/>
        <end position="141"/>
    </location>
</feature>
<dbReference type="Pfam" id="PF25323">
    <property type="entry name" value="6TM_PilS"/>
    <property type="match status" value="1"/>
</dbReference>
<keyword evidence="4" id="KW-0808">Transferase</keyword>
<dbReference type="InterPro" id="IPR036097">
    <property type="entry name" value="HisK_dim/P_sf"/>
</dbReference>
<keyword evidence="10" id="KW-1185">Reference proteome</keyword>
<evidence type="ECO:0000313" key="9">
    <source>
        <dbReference type="EMBL" id="GAA6169832.1"/>
    </source>
</evidence>
<evidence type="ECO:0000256" key="3">
    <source>
        <dbReference type="ARBA" id="ARBA00022553"/>
    </source>
</evidence>
<keyword evidence="7" id="KW-0472">Membrane</keyword>
<reference evidence="9 10" key="1">
    <citation type="submission" date="2024-04" db="EMBL/GenBank/DDBJ databases">
        <title>Draft genome sequence of Sessilibacter corallicola NBRC 116591.</title>
        <authorList>
            <person name="Miyakawa T."/>
            <person name="Kusuya Y."/>
            <person name="Miura T."/>
        </authorList>
    </citation>
    <scope>NUCLEOTIDE SEQUENCE [LARGE SCALE GENOMIC DNA]</scope>
    <source>
        <strain evidence="9 10">KU-00831-HH</strain>
    </source>
</reference>
<dbReference type="InterPro" id="IPR004358">
    <property type="entry name" value="Sig_transdc_His_kin-like_C"/>
</dbReference>
<dbReference type="InterPro" id="IPR005467">
    <property type="entry name" value="His_kinase_dom"/>
</dbReference>
<evidence type="ECO:0000256" key="6">
    <source>
        <dbReference type="ARBA" id="ARBA00023012"/>
    </source>
</evidence>
<dbReference type="Gene3D" id="3.30.565.10">
    <property type="entry name" value="Histidine kinase-like ATPase, C-terminal domain"/>
    <property type="match status" value="1"/>
</dbReference>
<protein>
    <recommendedName>
        <fullName evidence="2">histidine kinase</fullName>
        <ecNumber evidence="2">2.7.13.3</ecNumber>
    </recommendedName>
</protein>
<dbReference type="PRINTS" id="PR00344">
    <property type="entry name" value="BCTRLSENSOR"/>
</dbReference>
<dbReference type="RefSeq" id="WP_233086975.1">
    <property type="nucleotide sequence ID" value="NZ_BAABWN010000015.1"/>
</dbReference>
<dbReference type="InterPro" id="IPR003594">
    <property type="entry name" value="HATPase_dom"/>
</dbReference>
<dbReference type="PANTHER" id="PTHR45453:SF1">
    <property type="entry name" value="PHOSPHATE REGULON SENSOR PROTEIN PHOR"/>
    <property type="match status" value="1"/>
</dbReference>
<gene>
    <name evidence="9" type="primary">pilS</name>
    <name evidence="9" type="ORF">NBRC116591_36430</name>
</gene>
<evidence type="ECO:0000313" key="10">
    <source>
        <dbReference type="Proteomes" id="UP001465153"/>
    </source>
</evidence>
<feature type="transmembrane region" description="Helical" evidence="7">
    <location>
        <begin position="153"/>
        <end position="173"/>
    </location>
</feature>
<feature type="transmembrane region" description="Helical" evidence="7">
    <location>
        <begin position="20"/>
        <end position="41"/>
    </location>
</feature>
<dbReference type="SMART" id="SM00388">
    <property type="entry name" value="HisKA"/>
    <property type="match status" value="1"/>
</dbReference>